<dbReference type="EMBL" id="KI692046">
    <property type="protein sequence ID" value="ETM50194.1"/>
    <property type="molecule type" value="Genomic_DNA"/>
</dbReference>
<proteinExistence type="predicted"/>
<evidence type="ECO:0000313" key="1">
    <source>
        <dbReference type="EMBL" id="ETM50194.1"/>
    </source>
</evidence>
<protein>
    <submittedName>
        <fullName evidence="1">Uncharacterized protein</fullName>
    </submittedName>
</protein>
<feature type="non-terminal residue" evidence="1">
    <location>
        <position position="1"/>
    </location>
</feature>
<gene>
    <name evidence="1" type="ORF">L914_05725</name>
</gene>
<dbReference type="AlphaFoldDB" id="W2NR93"/>
<name>W2NR93_PHYNI</name>
<accession>W2NR93</accession>
<sequence>QKVKTRNKKTKPAIEKLPGLSPSVILRRSASPSNFRPGFVASLQILTRKVVWRITFGAKRRIQN</sequence>
<dbReference type="Proteomes" id="UP000054532">
    <property type="component" value="Unassembled WGS sequence"/>
</dbReference>
<reference evidence="1" key="1">
    <citation type="submission" date="2013-11" db="EMBL/GenBank/DDBJ databases">
        <title>The Genome Sequence of Phytophthora parasitica IAC_01/95.</title>
        <authorList>
            <consortium name="The Broad Institute Genomics Platform"/>
            <person name="Russ C."/>
            <person name="Tyler B."/>
            <person name="Panabieres F."/>
            <person name="Shan W."/>
            <person name="Tripathy S."/>
            <person name="Grunwald N."/>
            <person name="Machado M."/>
            <person name="Johnson C.S."/>
            <person name="Arredondo F."/>
            <person name="Hong C."/>
            <person name="Coffey M."/>
            <person name="Young S.K."/>
            <person name="Zeng Q."/>
            <person name="Gargeya S."/>
            <person name="Fitzgerald M."/>
            <person name="Abouelleil A."/>
            <person name="Alvarado L."/>
            <person name="Chapman S.B."/>
            <person name="Gainer-Dewar J."/>
            <person name="Goldberg J."/>
            <person name="Griggs A."/>
            <person name="Gujja S."/>
            <person name="Hansen M."/>
            <person name="Howarth C."/>
            <person name="Imamovic A."/>
            <person name="Ireland A."/>
            <person name="Larimer J."/>
            <person name="McCowan C."/>
            <person name="Murphy C."/>
            <person name="Pearson M."/>
            <person name="Poon T.W."/>
            <person name="Priest M."/>
            <person name="Roberts A."/>
            <person name="Saif S."/>
            <person name="Shea T."/>
            <person name="Sykes S."/>
            <person name="Wortman J."/>
            <person name="Nusbaum C."/>
            <person name="Birren B."/>
        </authorList>
    </citation>
    <scope>NUCLEOTIDE SEQUENCE [LARGE SCALE GENOMIC DNA]</scope>
    <source>
        <strain evidence="1">IAC_01/95</strain>
    </source>
</reference>
<organism evidence="1">
    <name type="scientific">Phytophthora nicotianae</name>
    <name type="common">Potato buckeye rot agent</name>
    <name type="synonym">Phytophthora parasitica</name>
    <dbReference type="NCBI Taxonomy" id="4792"/>
    <lineage>
        <taxon>Eukaryota</taxon>
        <taxon>Sar</taxon>
        <taxon>Stramenopiles</taxon>
        <taxon>Oomycota</taxon>
        <taxon>Peronosporomycetes</taxon>
        <taxon>Peronosporales</taxon>
        <taxon>Peronosporaceae</taxon>
        <taxon>Phytophthora</taxon>
    </lineage>
</organism>